<reference evidence="1 2" key="1">
    <citation type="submission" date="2023-03" db="EMBL/GenBank/DDBJ databases">
        <title>Complete genome sequence of Tepidibacter sp. SWIR-1, isolated from a deep-sea hydrothermal vent.</title>
        <authorList>
            <person name="Li X."/>
        </authorList>
    </citation>
    <scope>NUCLEOTIDE SEQUENCE [LARGE SCALE GENOMIC DNA]</scope>
    <source>
        <strain evidence="1 2">SWIR-1</strain>
    </source>
</reference>
<keyword evidence="2" id="KW-1185">Reference proteome</keyword>
<evidence type="ECO:0000313" key="2">
    <source>
        <dbReference type="Proteomes" id="UP001222800"/>
    </source>
</evidence>
<evidence type="ECO:0000313" key="1">
    <source>
        <dbReference type="EMBL" id="WFD11590.1"/>
    </source>
</evidence>
<proteinExistence type="predicted"/>
<dbReference type="RefSeq" id="WP_277733683.1">
    <property type="nucleotide sequence ID" value="NZ_CP120733.1"/>
</dbReference>
<dbReference type="EMBL" id="CP120733">
    <property type="protein sequence ID" value="WFD11590.1"/>
    <property type="molecule type" value="Genomic_DNA"/>
</dbReference>
<name>A0ABY8EI43_9FIRM</name>
<sequence>MEGILIPAIIYVLSIVFKSFFKEGEDENAETKKEGSLLKNVNDTFEKIKTNLNESSYDEKKQKYMKKFKKEYKELNKNTGETISPIVTEDIEDTQNLKDLNKNINQEETIDTDCQRNTKNINSDKVFDLFSDSDDLIRGIVMSEILSKPKSMRR</sequence>
<accession>A0ABY8EI43</accession>
<dbReference type="Proteomes" id="UP001222800">
    <property type="component" value="Chromosome"/>
</dbReference>
<protein>
    <submittedName>
        <fullName evidence="1">Uncharacterized protein</fullName>
    </submittedName>
</protein>
<organism evidence="1 2">
    <name type="scientific">Tepidibacter hydrothermalis</name>
    <dbReference type="NCBI Taxonomy" id="3036126"/>
    <lineage>
        <taxon>Bacteria</taxon>
        <taxon>Bacillati</taxon>
        <taxon>Bacillota</taxon>
        <taxon>Clostridia</taxon>
        <taxon>Peptostreptococcales</taxon>
        <taxon>Peptostreptococcaceae</taxon>
        <taxon>Tepidibacter</taxon>
    </lineage>
</organism>
<gene>
    <name evidence="1" type="ORF">P4S50_05805</name>
</gene>